<dbReference type="GO" id="GO:0005524">
    <property type="term" value="F:ATP binding"/>
    <property type="evidence" value="ECO:0007669"/>
    <property type="project" value="UniProtKB-KW"/>
</dbReference>
<dbReference type="InterPro" id="IPR001267">
    <property type="entry name" value="Thymidine_kinase"/>
</dbReference>
<comment type="caution">
    <text evidence="10">The sequence shown here is derived from an EMBL/GenBank/DDBJ whole genome shotgun (WGS) entry which is preliminary data.</text>
</comment>
<protein>
    <recommendedName>
        <fullName evidence="2">thymidine kinase</fullName>
        <ecNumber evidence="2">2.7.1.21</ecNumber>
    </recommendedName>
</protein>
<feature type="active site" description="Proton acceptor" evidence="8">
    <location>
        <position position="89"/>
    </location>
</feature>
<dbReference type="GO" id="GO:0004797">
    <property type="term" value="F:thymidine kinase activity"/>
    <property type="evidence" value="ECO:0007669"/>
    <property type="project" value="UniProtKB-EC"/>
</dbReference>
<keyword evidence="3" id="KW-0237">DNA synthesis</keyword>
<accession>A0A9X4R2Q0</accession>
<evidence type="ECO:0000313" key="10">
    <source>
        <dbReference type="EMBL" id="MDG0860351.1"/>
    </source>
</evidence>
<evidence type="ECO:0000313" key="11">
    <source>
        <dbReference type="Proteomes" id="UP001152302"/>
    </source>
</evidence>
<feature type="binding site" evidence="9">
    <location>
        <position position="182"/>
    </location>
    <ligand>
        <name>substrate</name>
    </ligand>
</feature>
<keyword evidence="6 10" id="KW-0418">Kinase</keyword>
<evidence type="ECO:0000256" key="6">
    <source>
        <dbReference type="ARBA" id="ARBA00022777"/>
    </source>
</evidence>
<dbReference type="SUPFAM" id="SSF52540">
    <property type="entry name" value="P-loop containing nucleoside triphosphate hydrolases"/>
    <property type="match status" value="1"/>
</dbReference>
<dbReference type="RefSeq" id="WP_277595870.1">
    <property type="nucleotide sequence ID" value="NZ_JAMBPX010000011.1"/>
</dbReference>
<organism evidence="10 11">
    <name type="scientific">Staphylococcus equorum</name>
    <dbReference type="NCBI Taxonomy" id="246432"/>
    <lineage>
        <taxon>Bacteria</taxon>
        <taxon>Bacillati</taxon>
        <taxon>Bacillota</taxon>
        <taxon>Bacilli</taxon>
        <taxon>Bacillales</taxon>
        <taxon>Staphylococcaceae</taxon>
        <taxon>Staphylococcus</taxon>
    </lineage>
</organism>
<keyword evidence="4" id="KW-0808">Transferase</keyword>
<dbReference type="InterPro" id="IPR027417">
    <property type="entry name" value="P-loop_NTPase"/>
</dbReference>
<evidence type="ECO:0000256" key="3">
    <source>
        <dbReference type="ARBA" id="ARBA00022634"/>
    </source>
</evidence>
<evidence type="ECO:0000256" key="9">
    <source>
        <dbReference type="PIRSR" id="PIRSR035805-2"/>
    </source>
</evidence>
<evidence type="ECO:0000256" key="4">
    <source>
        <dbReference type="ARBA" id="ARBA00022679"/>
    </source>
</evidence>
<dbReference type="AlphaFoldDB" id="A0A9X4R2Q0"/>
<dbReference type="Proteomes" id="UP001152302">
    <property type="component" value="Unassembled WGS sequence"/>
</dbReference>
<dbReference type="GO" id="GO:0071897">
    <property type="term" value="P:DNA biosynthetic process"/>
    <property type="evidence" value="ECO:0007669"/>
    <property type="project" value="UniProtKB-KW"/>
</dbReference>
<gene>
    <name evidence="10" type="ORF">M4L21_13540</name>
</gene>
<name>A0A9X4R2Q0_9STAP</name>
<evidence type="ECO:0000256" key="1">
    <source>
        <dbReference type="ARBA" id="ARBA00007587"/>
    </source>
</evidence>
<evidence type="ECO:0000256" key="8">
    <source>
        <dbReference type="PIRSR" id="PIRSR035805-1"/>
    </source>
</evidence>
<comment type="similarity">
    <text evidence="1">Belongs to the thymidine kinase family.</text>
</comment>
<dbReference type="EC" id="2.7.1.21" evidence="2"/>
<dbReference type="Pfam" id="PF00265">
    <property type="entry name" value="TK"/>
    <property type="match status" value="1"/>
</dbReference>
<dbReference type="Gene3D" id="3.40.50.300">
    <property type="entry name" value="P-loop containing nucleotide triphosphate hydrolases"/>
    <property type="match status" value="1"/>
</dbReference>
<sequence length="192" mass="22283">MRNTFTTGLMSSGKSKVLIENYNRGIDQSKAKCSLSISIDQLTGYTGKIESRNGDSIESIILNMDDYSSNLKLILDLIKRKHKVIFIDEVQFMNKEFVHILLKLSMNYNVEFRFYGLLTTFTGSYFESSKFLMENINEKDIQILEMICQHENCNMTATNNARIINDQIVRDGETFVEQKSKYMSLCKKHYFS</sequence>
<proteinExistence type="inferred from homology"/>
<evidence type="ECO:0000256" key="7">
    <source>
        <dbReference type="ARBA" id="ARBA00022840"/>
    </source>
</evidence>
<evidence type="ECO:0000256" key="2">
    <source>
        <dbReference type="ARBA" id="ARBA00012118"/>
    </source>
</evidence>
<keyword evidence="7" id="KW-0067">ATP-binding</keyword>
<keyword evidence="5" id="KW-0547">Nucleotide-binding</keyword>
<dbReference type="EMBL" id="JAMBPX010000011">
    <property type="protein sequence ID" value="MDG0860351.1"/>
    <property type="molecule type" value="Genomic_DNA"/>
</dbReference>
<dbReference type="PIRSF" id="PIRSF035805">
    <property type="entry name" value="TK_cell"/>
    <property type="match status" value="1"/>
</dbReference>
<evidence type="ECO:0000256" key="5">
    <source>
        <dbReference type="ARBA" id="ARBA00022741"/>
    </source>
</evidence>
<reference evidence="10" key="1">
    <citation type="submission" date="2022-05" db="EMBL/GenBank/DDBJ databases">
        <title>Comparative genomics of Staphylococcus equorum isolates.</title>
        <authorList>
            <person name="Luelf R.H."/>
        </authorList>
    </citation>
    <scope>NUCLEOTIDE SEQUENCE</scope>
    <source>
        <strain evidence="10">TMW 2.2343</strain>
    </source>
</reference>